<dbReference type="InterPro" id="IPR027304">
    <property type="entry name" value="Trigger_fact/SurA_dom_sf"/>
</dbReference>
<dbReference type="Pfam" id="PF13624">
    <property type="entry name" value="SurA_N_3"/>
    <property type="match status" value="1"/>
</dbReference>
<evidence type="ECO:0000313" key="1">
    <source>
        <dbReference type="EMBL" id="RZQ63489.1"/>
    </source>
</evidence>
<organism evidence="1 2">
    <name type="scientific">Amycolatopsis suaedae</name>
    <dbReference type="NCBI Taxonomy" id="2510978"/>
    <lineage>
        <taxon>Bacteria</taxon>
        <taxon>Bacillati</taxon>
        <taxon>Actinomycetota</taxon>
        <taxon>Actinomycetes</taxon>
        <taxon>Pseudonocardiales</taxon>
        <taxon>Pseudonocardiaceae</taxon>
        <taxon>Amycolatopsis</taxon>
    </lineage>
</organism>
<dbReference type="OrthoDB" id="5175106at2"/>
<evidence type="ECO:0000313" key="2">
    <source>
        <dbReference type="Proteomes" id="UP000292003"/>
    </source>
</evidence>
<protein>
    <submittedName>
        <fullName evidence="1">Uncharacterized protein</fullName>
    </submittedName>
</protein>
<dbReference type="Proteomes" id="UP000292003">
    <property type="component" value="Unassembled WGS sequence"/>
</dbReference>
<comment type="caution">
    <text evidence="1">The sequence shown here is derived from an EMBL/GenBank/DDBJ whole genome shotgun (WGS) entry which is preliminary data.</text>
</comment>
<gene>
    <name evidence="1" type="ORF">EWH70_13750</name>
</gene>
<name>A0A4Q7J8F9_9PSEU</name>
<dbReference type="Gene3D" id="1.10.4030.10">
    <property type="entry name" value="Porin chaperone SurA, peptide-binding domain"/>
    <property type="match status" value="1"/>
</dbReference>
<reference evidence="1 2" key="1">
    <citation type="submission" date="2019-02" db="EMBL/GenBank/DDBJ databases">
        <title>Draft genome sequence of Amycolatopsis sp. 8-3EHSu isolated from roots of Suaeda maritima.</title>
        <authorList>
            <person name="Duangmal K."/>
            <person name="Chantavorakit T."/>
        </authorList>
    </citation>
    <scope>NUCLEOTIDE SEQUENCE [LARGE SCALE GENOMIC DNA]</scope>
    <source>
        <strain evidence="1 2">8-3EHSu</strain>
    </source>
</reference>
<dbReference type="SUPFAM" id="SSF109998">
    <property type="entry name" value="Triger factor/SurA peptide-binding domain-like"/>
    <property type="match status" value="1"/>
</dbReference>
<accession>A0A4Q7J8F9</accession>
<sequence>MMRIMGRSKVLLAVLATSTLLLVGCGSGPSQVTSAAIVGDRSVPLAEVQQEIQWLIDHSPEAKEAKQQRKLDLTAREVVANRIKHELMAVAAQRMGLRADPAQVDAQIERFGGVDAVATQIPTEPSRVREFFTDRVLAEQVGAQAVGNLAVTAVSTVITAEAPGSTAKDKAIELGRKVAADPARAAQLIAESGNEPANRTWTLPQTFGEEANAELVISPLFGAKPGTVLVIQPSSQAAGWMVALVTDRRTAPLPDAGQGVPSQALSFIGWRQLQPLAEELGIRVNPRYGVWDEAGMKLAPNTDELTGFQFPARDVRPSKP</sequence>
<keyword evidence="2" id="KW-1185">Reference proteome</keyword>
<dbReference type="EMBL" id="SFCC01000006">
    <property type="protein sequence ID" value="RZQ63489.1"/>
    <property type="molecule type" value="Genomic_DNA"/>
</dbReference>
<dbReference type="AlphaFoldDB" id="A0A4Q7J8F9"/>
<dbReference type="PROSITE" id="PS51257">
    <property type="entry name" value="PROKAR_LIPOPROTEIN"/>
    <property type="match status" value="1"/>
</dbReference>
<proteinExistence type="predicted"/>